<evidence type="ECO:0000256" key="1">
    <source>
        <dbReference type="ARBA" id="ARBA00022679"/>
    </source>
</evidence>
<organism evidence="2 3">
    <name type="scientific">Gordonia humi</name>
    <dbReference type="NCBI Taxonomy" id="686429"/>
    <lineage>
        <taxon>Bacteria</taxon>
        <taxon>Bacillati</taxon>
        <taxon>Actinomycetota</taxon>
        <taxon>Actinomycetes</taxon>
        <taxon>Mycobacteriales</taxon>
        <taxon>Gordoniaceae</taxon>
        <taxon>Gordonia</taxon>
    </lineage>
</organism>
<dbReference type="InterPro" id="IPR003673">
    <property type="entry name" value="CoA-Trfase_fam_III"/>
</dbReference>
<comment type="caution">
    <text evidence="2">The sequence shown here is derived from an EMBL/GenBank/DDBJ whole genome shotgun (WGS) entry which is preliminary data.</text>
</comment>
<dbReference type="PANTHER" id="PTHR48207:SF3">
    <property type="entry name" value="SUCCINATE--HYDROXYMETHYLGLUTARATE COA-TRANSFERASE"/>
    <property type="match status" value="1"/>
</dbReference>
<dbReference type="InterPro" id="IPR050483">
    <property type="entry name" value="CoA-transferase_III_domain"/>
</dbReference>
<dbReference type="Pfam" id="PF02515">
    <property type="entry name" value="CoA_transf_3"/>
    <property type="match status" value="1"/>
</dbReference>
<dbReference type="RefSeq" id="WP_183373393.1">
    <property type="nucleotide sequence ID" value="NZ_BAABHL010000142.1"/>
</dbReference>
<sequence>MTPEAGPLAGLRVVALEQAVAAPLCSRHLADLGADVVKIERPGRGDFARDYDTFVKGMASHFVWLNYGKRSVVLDLKAAEGKDKLLHLLEDADVFLSNLTPGAVERIVSSDELERLNPRLVTCQISGYGPSGPYRDRKAFDLLVQGEAGVTANTGSPGAAAKPGVSLADLGAGVYAATSILAALRARDISGRGEHVHVAMFDVLAEWMSPLLLAHREGGVDIAPAGTRHATITPYGPYVTADGVTLNIAVQNDRQWLLLCEVLELRTLAEDDRLAANSGRLARRSDVERAVADAVIEWPSFTLEQALDQVGVPWGRMNGTPDVANHPQLEAGERWRPVSLPGGETVSVLESPFRVGRYRDQVTPRVPGLGEHTEEALHDWSATRSGVNG</sequence>
<keyword evidence="1 2" id="KW-0808">Transferase</keyword>
<dbReference type="GO" id="GO:0008410">
    <property type="term" value="F:CoA-transferase activity"/>
    <property type="evidence" value="ECO:0007669"/>
    <property type="project" value="TreeGrafter"/>
</dbReference>
<dbReference type="InterPro" id="IPR044855">
    <property type="entry name" value="CoA-Trfase_III_dom3_sf"/>
</dbReference>
<reference evidence="2 3" key="1">
    <citation type="submission" date="2020-08" db="EMBL/GenBank/DDBJ databases">
        <title>Sequencing the genomes of 1000 actinobacteria strains.</title>
        <authorList>
            <person name="Klenk H.-P."/>
        </authorList>
    </citation>
    <scope>NUCLEOTIDE SEQUENCE [LARGE SCALE GENOMIC DNA]</scope>
    <source>
        <strain evidence="2 3">DSM 45298</strain>
    </source>
</reference>
<dbReference type="EMBL" id="JACIFP010000003">
    <property type="protein sequence ID" value="MBB4138171.1"/>
    <property type="molecule type" value="Genomic_DNA"/>
</dbReference>
<protein>
    <submittedName>
        <fullName evidence="2">Crotonobetainyl-CoA:carnitine CoA-transferase CaiB-like acyl-CoA transferase</fullName>
    </submittedName>
</protein>
<dbReference type="Proteomes" id="UP000551501">
    <property type="component" value="Unassembled WGS sequence"/>
</dbReference>
<accession>A0A840F2P5</accession>
<proteinExistence type="predicted"/>
<keyword evidence="3" id="KW-1185">Reference proteome</keyword>
<dbReference type="InterPro" id="IPR023606">
    <property type="entry name" value="CoA-Trfase_III_dom_1_sf"/>
</dbReference>
<dbReference type="SUPFAM" id="SSF89796">
    <property type="entry name" value="CoA-transferase family III (CaiB/BaiF)"/>
    <property type="match status" value="1"/>
</dbReference>
<dbReference type="PANTHER" id="PTHR48207">
    <property type="entry name" value="SUCCINATE--HYDROXYMETHYLGLUTARATE COA-TRANSFERASE"/>
    <property type="match status" value="1"/>
</dbReference>
<gene>
    <name evidence="2" type="ORF">BKA16_004796</name>
</gene>
<name>A0A840F2P5_9ACTN</name>
<dbReference type="Gene3D" id="3.30.1540.10">
    <property type="entry name" value="formyl-coa transferase, domain 3"/>
    <property type="match status" value="1"/>
</dbReference>
<evidence type="ECO:0000313" key="2">
    <source>
        <dbReference type="EMBL" id="MBB4138171.1"/>
    </source>
</evidence>
<dbReference type="AlphaFoldDB" id="A0A840F2P5"/>
<dbReference type="Gene3D" id="3.40.50.10540">
    <property type="entry name" value="Crotonobetainyl-coa:carnitine coa-transferase, domain 1"/>
    <property type="match status" value="1"/>
</dbReference>
<evidence type="ECO:0000313" key="3">
    <source>
        <dbReference type="Proteomes" id="UP000551501"/>
    </source>
</evidence>